<evidence type="ECO:0000313" key="2">
    <source>
        <dbReference type="Proteomes" id="UP000029078"/>
    </source>
</evidence>
<dbReference type="Proteomes" id="UP000029078">
    <property type="component" value="Unassembled WGS sequence"/>
</dbReference>
<comment type="caution">
    <text evidence="1">The sequence shown here is derived from an EMBL/GenBank/DDBJ whole genome shotgun (WGS) entry which is preliminary data.</text>
</comment>
<dbReference type="eggNOG" id="ENOG5030DH0">
    <property type="taxonomic scope" value="Bacteria"/>
</dbReference>
<reference evidence="1 2" key="1">
    <citation type="submission" date="2014-03" db="EMBL/GenBank/DDBJ databases">
        <title>Genomics of Bifidobacteria.</title>
        <authorList>
            <person name="Ventura M."/>
            <person name="Milani C."/>
            <person name="Lugli G.A."/>
        </authorList>
    </citation>
    <scope>NUCLEOTIDE SEQUENCE [LARGE SCALE GENOMIC DNA]</scope>
    <source>
        <strain evidence="1 2">LMG 21811</strain>
    </source>
</reference>
<keyword evidence="2" id="KW-1185">Reference proteome</keyword>
<dbReference type="AlphaFoldDB" id="A0A087CQ45"/>
<organism evidence="1 2">
    <name type="scientific">Bifidobacterium ruminantium</name>
    <dbReference type="NCBI Taxonomy" id="78346"/>
    <lineage>
        <taxon>Bacteria</taxon>
        <taxon>Bacillati</taxon>
        <taxon>Actinomycetota</taxon>
        <taxon>Actinomycetes</taxon>
        <taxon>Bifidobacteriales</taxon>
        <taxon>Bifidobacteriaceae</taxon>
        <taxon>Bifidobacterium</taxon>
    </lineage>
</organism>
<dbReference type="RefSeq" id="WP_026646701.1">
    <property type="nucleotide sequence ID" value="NZ_JGZL01000016.1"/>
</dbReference>
<evidence type="ECO:0000313" key="1">
    <source>
        <dbReference type="EMBL" id="KFI85395.1"/>
    </source>
</evidence>
<proteinExistence type="predicted"/>
<dbReference type="STRING" id="78346.BRUM_1760"/>
<evidence type="ECO:0008006" key="3">
    <source>
        <dbReference type="Google" id="ProtNLM"/>
    </source>
</evidence>
<dbReference type="EMBL" id="JGZL01000016">
    <property type="protein sequence ID" value="KFI85395.1"/>
    <property type="molecule type" value="Genomic_DNA"/>
</dbReference>
<accession>A0A087CQ45</accession>
<gene>
    <name evidence="1" type="ORF">BRUM_1760</name>
</gene>
<name>A0A087CQ45_BIFRU</name>
<protein>
    <recommendedName>
        <fullName evidence="3">Ribbon-helix-helix protein CopG domain-containing protein</fullName>
    </recommendedName>
</protein>
<sequence length="107" mass="11860">MTHNNEWSELSDSYAEHTPRIVGEVIRPSRPLTAADLDDIFAGRPLAEQPRQQASVMCKTYLTPDMASRAAMQAEKEHLSKAALLRKALAAYLNNPTQANTRIPQTA</sequence>